<keyword evidence="3" id="KW-1185">Reference proteome</keyword>
<dbReference type="AlphaFoldDB" id="A0A8T2UI85"/>
<dbReference type="Proteomes" id="UP000825935">
    <property type="component" value="Chromosome 7"/>
</dbReference>
<organism evidence="2 3">
    <name type="scientific">Ceratopteris richardii</name>
    <name type="common">Triangle waterfern</name>
    <dbReference type="NCBI Taxonomy" id="49495"/>
    <lineage>
        <taxon>Eukaryota</taxon>
        <taxon>Viridiplantae</taxon>
        <taxon>Streptophyta</taxon>
        <taxon>Embryophyta</taxon>
        <taxon>Tracheophyta</taxon>
        <taxon>Polypodiopsida</taxon>
        <taxon>Polypodiidae</taxon>
        <taxon>Polypodiales</taxon>
        <taxon>Pteridineae</taxon>
        <taxon>Pteridaceae</taxon>
        <taxon>Parkerioideae</taxon>
        <taxon>Ceratopteris</taxon>
    </lineage>
</organism>
<feature type="compositionally biased region" description="Low complexity" evidence="1">
    <location>
        <begin position="91"/>
        <end position="110"/>
    </location>
</feature>
<reference evidence="2" key="1">
    <citation type="submission" date="2021-08" db="EMBL/GenBank/DDBJ databases">
        <title>WGS assembly of Ceratopteris richardii.</title>
        <authorList>
            <person name="Marchant D.B."/>
            <person name="Chen G."/>
            <person name="Jenkins J."/>
            <person name="Shu S."/>
            <person name="Leebens-Mack J."/>
            <person name="Grimwood J."/>
            <person name="Schmutz J."/>
            <person name="Soltis P."/>
            <person name="Soltis D."/>
            <person name="Chen Z.-H."/>
        </authorList>
    </citation>
    <scope>NUCLEOTIDE SEQUENCE</scope>
    <source>
        <strain evidence="2">Whitten #5841</strain>
        <tissue evidence="2">Leaf</tissue>
    </source>
</reference>
<dbReference type="EMBL" id="CM035412">
    <property type="protein sequence ID" value="KAH7433044.1"/>
    <property type="molecule type" value="Genomic_DNA"/>
</dbReference>
<proteinExistence type="predicted"/>
<evidence type="ECO:0000313" key="3">
    <source>
        <dbReference type="Proteomes" id="UP000825935"/>
    </source>
</evidence>
<sequence>MVRENVVYTTYGSPWGPKCGVRVILAERERERDQETNKLQTSKSMTSADEHRPPARRGQVKAAIASSLVRSFTNAVNPSFMPRRSNADTPSSLSMSGGNLSSSSTASSSR</sequence>
<feature type="compositionally biased region" description="Polar residues" evidence="1">
    <location>
        <begin position="37"/>
        <end position="47"/>
    </location>
</feature>
<name>A0A8T2UI85_CERRI</name>
<accession>A0A8T2UI85</accession>
<evidence type="ECO:0000256" key="1">
    <source>
        <dbReference type="SAM" id="MobiDB-lite"/>
    </source>
</evidence>
<comment type="caution">
    <text evidence="2">The sequence shown here is derived from an EMBL/GenBank/DDBJ whole genome shotgun (WGS) entry which is preliminary data.</text>
</comment>
<feature type="region of interest" description="Disordered" evidence="1">
    <location>
        <begin position="75"/>
        <end position="110"/>
    </location>
</feature>
<gene>
    <name evidence="2" type="ORF">KP509_07G051900</name>
</gene>
<protein>
    <submittedName>
        <fullName evidence="2">Uncharacterized protein</fullName>
    </submittedName>
</protein>
<feature type="compositionally biased region" description="Basic and acidic residues" evidence="1">
    <location>
        <begin position="27"/>
        <end position="36"/>
    </location>
</feature>
<evidence type="ECO:0000313" key="2">
    <source>
        <dbReference type="EMBL" id="KAH7433044.1"/>
    </source>
</evidence>
<feature type="region of interest" description="Disordered" evidence="1">
    <location>
        <begin position="27"/>
        <end position="58"/>
    </location>
</feature>